<feature type="region of interest" description="Disordered" evidence="7">
    <location>
        <begin position="152"/>
        <end position="217"/>
    </location>
</feature>
<keyword evidence="4 5" id="KW-0539">Nucleus</keyword>
<evidence type="ECO:0000256" key="5">
    <source>
        <dbReference type="PROSITE-ProRule" id="PRU00108"/>
    </source>
</evidence>
<evidence type="ECO:0000256" key="6">
    <source>
        <dbReference type="RuleBase" id="RU000682"/>
    </source>
</evidence>
<proteinExistence type="predicted"/>
<keyword evidence="3 5" id="KW-0371">Homeobox</keyword>
<dbReference type="AlphaFoldDB" id="A0AAD4R0N2"/>
<comment type="subcellular location">
    <subcellularLocation>
        <location evidence="1 5 6">Nucleus</location>
    </subcellularLocation>
</comment>
<dbReference type="SUPFAM" id="SSF46689">
    <property type="entry name" value="Homeodomain-like"/>
    <property type="match status" value="1"/>
</dbReference>
<evidence type="ECO:0000313" key="10">
    <source>
        <dbReference type="Proteomes" id="UP001201812"/>
    </source>
</evidence>
<evidence type="ECO:0000256" key="4">
    <source>
        <dbReference type="ARBA" id="ARBA00023242"/>
    </source>
</evidence>
<dbReference type="SMART" id="SM00389">
    <property type="entry name" value="HOX"/>
    <property type="match status" value="1"/>
</dbReference>
<organism evidence="9 10">
    <name type="scientific">Ditylenchus destructor</name>
    <dbReference type="NCBI Taxonomy" id="166010"/>
    <lineage>
        <taxon>Eukaryota</taxon>
        <taxon>Metazoa</taxon>
        <taxon>Ecdysozoa</taxon>
        <taxon>Nematoda</taxon>
        <taxon>Chromadorea</taxon>
        <taxon>Rhabditida</taxon>
        <taxon>Tylenchina</taxon>
        <taxon>Tylenchomorpha</taxon>
        <taxon>Sphaerularioidea</taxon>
        <taxon>Anguinidae</taxon>
        <taxon>Anguininae</taxon>
        <taxon>Ditylenchus</taxon>
    </lineage>
</organism>
<evidence type="ECO:0000259" key="8">
    <source>
        <dbReference type="PROSITE" id="PS50071"/>
    </source>
</evidence>
<protein>
    <submittedName>
        <fullName evidence="9">Homeobox domain-containing protein</fullName>
    </submittedName>
</protein>
<dbReference type="EMBL" id="JAKKPZ010000038">
    <property type="protein sequence ID" value="KAI1707946.1"/>
    <property type="molecule type" value="Genomic_DNA"/>
</dbReference>
<keyword evidence="2 5" id="KW-0238">DNA-binding</keyword>
<feature type="domain" description="Homeobox" evidence="8">
    <location>
        <begin position="92"/>
        <end position="153"/>
    </location>
</feature>
<feature type="compositionally biased region" description="Polar residues" evidence="7">
    <location>
        <begin position="199"/>
        <end position="217"/>
    </location>
</feature>
<comment type="caution">
    <text evidence="9">The sequence shown here is derived from an EMBL/GenBank/DDBJ whole genome shotgun (WGS) entry which is preliminary data.</text>
</comment>
<gene>
    <name evidence="9" type="ORF">DdX_12178</name>
</gene>
<dbReference type="GO" id="GO:0000981">
    <property type="term" value="F:DNA-binding transcription factor activity, RNA polymerase II-specific"/>
    <property type="evidence" value="ECO:0007669"/>
    <property type="project" value="InterPro"/>
</dbReference>
<keyword evidence="10" id="KW-1185">Reference proteome</keyword>
<evidence type="ECO:0000256" key="7">
    <source>
        <dbReference type="SAM" id="MobiDB-lite"/>
    </source>
</evidence>
<dbReference type="PANTHER" id="PTHR24329:SF543">
    <property type="entry name" value="FI01017P-RELATED"/>
    <property type="match status" value="1"/>
</dbReference>
<dbReference type="InterPro" id="IPR017970">
    <property type="entry name" value="Homeobox_CS"/>
</dbReference>
<dbReference type="GO" id="GO:0005634">
    <property type="term" value="C:nucleus"/>
    <property type="evidence" value="ECO:0007669"/>
    <property type="project" value="UniProtKB-SubCell"/>
</dbReference>
<dbReference type="InterPro" id="IPR009057">
    <property type="entry name" value="Homeodomain-like_sf"/>
</dbReference>
<reference evidence="9" key="1">
    <citation type="submission" date="2022-01" db="EMBL/GenBank/DDBJ databases">
        <title>Genome Sequence Resource for Two Populations of Ditylenchus destructor, the Migratory Endoparasitic Phytonematode.</title>
        <authorList>
            <person name="Zhang H."/>
            <person name="Lin R."/>
            <person name="Xie B."/>
        </authorList>
    </citation>
    <scope>NUCLEOTIDE SEQUENCE</scope>
    <source>
        <strain evidence="9">BazhouSP</strain>
    </source>
</reference>
<dbReference type="GO" id="GO:0000977">
    <property type="term" value="F:RNA polymerase II transcription regulatory region sequence-specific DNA binding"/>
    <property type="evidence" value="ECO:0007669"/>
    <property type="project" value="TreeGrafter"/>
</dbReference>
<evidence type="ECO:0000256" key="2">
    <source>
        <dbReference type="ARBA" id="ARBA00023125"/>
    </source>
</evidence>
<evidence type="ECO:0000256" key="3">
    <source>
        <dbReference type="ARBA" id="ARBA00023155"/>
    </source>
</evidence>
<dbReference type="Gene3D" id="1.10.10.60">
    <property type="entry name" value="Homeodomain-like"/>
    <property type="match status" value="1"/>
</dbReference>
<dbReference type="Proteomes" id="UP001201812">
    <property type="component" value="Unassembled WGS sequence"/>
</dbReference>
<accession>A0AAD4R0N2</accession>
<dbReference type="InterPro" id="IPR001356">
    <property type="entry name" value="HD"/>
</dbReference>
<dbReference type="CDD" id="cd00086">
    <property type="entry name" value="homeodomain"/>
    <property type="match status" value="1"/>
</dbReference>
<dbReference type="PANTHER" id="PTHR24329">
    <property type="entry name" value="HOMEOBOX PROTEIN ARISTALESS"/>
    <property type="match status" value="1"/>
</dbReference>
<dbReference type="PROSITE" id="PS50071">
    <property type="entry name" value="HOMEOBOX_2"/>
    <property type="match status" value="1"/>
</dbReference>
<dbReference type="PROSITE" id="PS00027">
    <property type="entry name" value="HOMEOBOX_1"/>
    <property type="match status" value="1"/>
</dbReference>
<evidence type="ECO:0000313" key="9">
    <source>
        <dbReference type="EMBL" id="KAI1707946.1"/>
    </source>
</evidence>
<name>A0AAD4R0N2_9BILA</name>
<feature type="compositionally biased region" description="Polar residues" evidence="7">
    <location>
        <begin position="159"/>
        <end position="172"/>
    </location>
</feature>
<evidence type="ECO:0000256" key="1">
    <source>
        <dbReference type="ARBA" id="ARBA00004123"/>
    </source>
</evidence>
<dbReference type="Pfam" id="PF00046">
    <property type="entry name" value="Homeodomain"/>
    <property type="match status" value="1"/>
</dbReference>
<feature type="DNA-binding region" description="Homeobox" evidence="5">
    <location>
        <begin position="94"/>
        <end position="154"/>
    </location>
</feature>
<dbReference type="InterPro" id="IPR050649">
    <property type="entry name" value="Paired_Homeobox_TFs"/>
</dbReference>
<sequence>MINPSAPFGPLTLPPPPSVSTAEIVATSSAAVAAAAAYFPAAAFAAQFNQYHQQHIHQQAAAAAVLGAAGTIAGPSCASSPAGRFSALDYSRKNRRERTSFNRFQLEILENHFQNTSKYPDVYQRESIADQVQLPEGRIQVWFKNRRAKYRNEQRTEAALQNSVARSKFSTNTEKKPNISLNESPPPEPHRSVPATVPRATTSSDFHPTRKSSGNYNAPLTTNADFFDICKSQQQYQCHFNSEMAINNGVPKNGIEKCVKEEIKLEKIEDSKAILTTEALNSHANKIDTTNFGYMGPSRIATQDMFWLNGTAAASAASGWMQAAYGHPTINPYPSYAGNTANFGAFYGSYPTSTNYCNPPMPNPYEHFHPSN</sequence>